<feature type="non-terminal residue" evidence="1">
    <location>
        <position position="1"/>
    </location>
</feature>
<dbReference type="Proteomes" id="UP000789901">
    <property type="component" value="Unassembled WGS sequence"/>
</dbReference>
<reference evidence="1 2" key="1">
    <citation type="submission" date="2021-06" db="EMBL/GenBank/DDBJ databases">
        <authorList>
            <person name="Kallberg Y."/>
            <person name="Tangrot J."/>
            <person name="Rosling A."/>
        </authorList>
    </citation>
    <scope>NUCLEOTIDE SEQUENCE [LARGE SCALE GENOMIC DNA]</scope>
    <source>
        <strain evidence="1 2">120-4 pot B 10/14</strain>
    </source>
</reference>
<sequence length="177" mass="21713">NNSNLNYIGLDIAIGNISNKVFRNELDLDYELRFFGKSPSPDMCNWCCLKKNACSCFELEKKFRYKPWNWMPENRIAEKQGDDKYNGENKNYNWCELCYEAKRYSKHTSHNSYNCRFRKKEPSFEKKVKYSYKWCELYYEAKRYSKHTSHNSYDCRFRKEEPPFEKEYFKYNNCSKY</sequence>
<keyword evidence="2" id="KW-1185">Reference proteome</keyword>
<name>A0ABN7UYP9_GIGMA</name>
<proteinExistence type="predicted"/>
<accession>A0ABN7UYP9</accession>
<protein>
    <submittedName>
        <fullName evidence="1">13696_t:CDS:1</fullName>
    </submittedName>
</protein>
<organism evidence="1 2">
    <name type="scientific">Gigaspora margarita</name>
    <dbReference type="NCBI Taxonomy" id="4874"/>
    <lineage>
        <taxon>Eukaryota</taxon>
        <taxon>Fungi</taxon>
        <taxon>Fungi incertae sedis</taxon>
        <taxon>Mucoromycota</taxon>
        <taxon>Glomeromycotina</taxon>
        <taxon>Glomeromycetes</taxon>
        <taxon>Diversisporales</taxon>
        <taxon>Gigasporaceae</taxon>
        <taxon>Gigaspora</taxon>
    </lineage>
</organism>
<evidence type="ECO:0000313" key="1">
    <source>
        <dbReference type="EMBL" id="CAG8696994.1"/>
    </source>
</evidence>
<evidence type="ECO:0000313" key="2">
    <source>
        <dbReference type="Proteomes" id="UP000789901"/>
    </source>
</evidence>
<gene>
    <name evidence="1" type="ORF">GMARGA_LOCUS11877</name>
</gene>
<dbReference type="EMBL" id="CAJVQB010007096">
    <property type="protein sequence ID" value="CAG8696994.1"/>
    <property type="molecule type" value="Genomic_DNA"/>
</dbReference>
<comment type="caution">
    <text evidence="1">The sequence shown here is derived from an EMBL/GenBank/DDBJ whole genome shotgun (WGS) entry which is preliminary data.</text>
</comment>